<dbReference type="PROSITE" id="PS50089">
    <property type="entry name" value="ZF_RING_2"/>
    <property type="match status" value="1"/>
</dbReference>
<keyword evidence="3" id="KW-0479">Metal-binding</keyword>
<dbReference type="InterPro" id="IPR001841">
    <property type="entry name" value="Znf_RING"/>
</dbReference>
<evidence type="ECO:0000256" key="5">
    <source>
        <dbReference type="ARBA" id="ARBA00022833"/>
    </source>
</evidence>
<evidence type="ECO:0000256" key="6">
    <source>
        <dbReference type="ARBA" id="ARBA00022989"/>
    </source>
</evidence>
<dbReference type="CDD" id="cd16475">
    <property type="entry name" value="RING-H2_RNF121-like"/>
    <property type="match status" value="1"/>
</dbReference>
<evidence type="ECO:0000259" key="10">
    <source>
        <dbReference type="PROSITE" id="PS50089"/>
    </source>
</evidence>
<dbReference type="Gene3D" id="3.30.40.10">
    <property type="entry name" value="Zinc/RING finger domain, C3HC4 (zinc finger)"/>
    <property type="match status" value="1"/>
</dbReference>
<feature type="transmembrane region" description="Helical" evidence="9">
    <location>
        <begin position="97"/>
        <end position="123"/>
    </location>
</feature>
<dbReference type="AlphaFoldDB" id="A0A2P2I8B3"/>
<dbReference type="InterPro" id="IPR013083">
    <property type="entry name" value="Znf_RING/FYVE/PHD"/>
</dbReference>
<evidence type="ECO:0000256" key="3">
    <source>
        <dbReference type="ARBA" id="ARBA00022723"/>
    </source>
</evidence>
<keyword evidence="7 9" id="KW-0472">Membrane</keyword>
<dbReference type="GO" id="GO:0005789">
    <property type="term" value="C:endoplasmic reticulum membrane"/>
    <property type="evidence" value="ECO:0007669"/>
    <property type="project" value="TreeGrafter"/>
</dbReference>
<reference evidence="12" key="1">
    <citation type="submission" date="2017-11" db="EMBL/GenBank/DDBJ databases">
        <title>The sensing device of the deep-sea amphipod.</title>
        <authorList>
            <person name="Kobayashi H."/>
            <person name="Nagahama T."/>
            <person name="Arai W."/>
            <person name="Sasagawa Y."/>
            <person name="Umeda M."/>
            <person name="Hayashi T."/>
            <person name="Nikaido I."/>
            <person name="Watanabe H."/>
            <person name="Oguri K."/>
            <person name="Kitazato H."/>
            <person name="Fujioka K."/>
            <person name="Kido Y."/>
            <person name="Takami H."/>
        </authorList>
    </citation>
    <scope>NUCLEOTIDE SEQUENCE</scope>
    <source>
        <tissue evidence="12">Whole body</tissue>
    </source>
</reference>
<keyword evidence="6 9" id="KW-1133">Transmembrane helix</keyword>
<evidence type="ECO:0000313" key="11">
    <source>
        <dbReference type="EMBL" id="LAB70248.1"/>
    </source>
</evidence>
<dbReference type="EMBL" id="IACF01004659">
    <property type="protein sequence ID" value="LAB70248.1"/>
    <property type="molecule type" value="mRNA"/>
</dbReference>
<feature type="transmembrane region" description="Helical" evidence="9">
    <location>
        <begin position="188"/>
        <end position="206"/>
    </location>
</feature>
<name>A0A2P2I8B3_9CRUS</name>
<sequence length="339" mass="39099">MALQPAETKIYKIPGHKDNPVDNRLLKIIFENLTSEETQLSDPDKSRLEHLRVHVQHIGHDGMHAEMVMILFMVTIVAQIGLVIWRKMHFKSYQQISLVGVWVAPIIVCINLHWWVFVFWWLLYTSITALVVRGAVQKELEPTTPRQVYKWFLGVHKLCTFLGMSGYVLIILTIMGLPALFRLKPVSVFDVSITLLFYGLYFGVLSRDLAEICADRMAKHIGYYKPEGMPTRTLEPGICAICGNPQLVPVGEEGVVEDTLRLNCGHTFHEFCIRGWCIVGKKHTCPYCKEKVDMNTLVNYWQKPHVFFGQMVDWVRLLVAWQPLIIILVQNINKWLDLK</sequence>
<keyword evidence="4 8" id="KW-0863">Zinc-finger</keyword>
<dbReference type="InterPro" id="IPR018957">
    <property type="entry name" value="Znf_C3HC4_RING-type"/>
</dbReference>
<keyword evidence="5" id="KW-0862">Zinc</keyword>
<evidence type="ECO:0000256" key="1">
    <source>
        <dbReference type="ARBA" id="ARBA00004141"/>
    </source>
</evidence>
<evidence type="ECO:0000256" key="2">
    <source>
        <dbReference type="ARBA" id="ARBA00022692"/>
    </source>
</evidence>
<dbReference type="Pfam" id="PF00097">
    <property type="entry name" value="zf-C3HC4"/>
    <property type="match status" value="1"/>
</dbReference>
<evidence type="ECO:0000256" key="7">
    <source>
        <dbReference type="ARBA" id="ARBA00023136"/>
    </source>
</evidence>
<comment type="subcellular location">
    <subcellularLocation>
        <location evidence="1">Membrane</location>
        <topology evidence="1">Multi-pass membrane protein</topology>
    </subcellularLocation>
</comment>
<feature type="domain" description="RING-type" evidence="10">
    <location>
        <begin position="239"/>
        <end position="289"/>
    </location>
</feature>
<dbReference type="EMBL" id="IACT01005141">
    <property type="protein sequence ID" value="LAC24307.1"/>
    <property type="molecule type" value="mRNA"/>
</dbReference>
<feature type="transmembrane region" description="Helical" evidence="9">
    <location>
        <begin position="67"/>
        <end position="85"/>
    </location>
</feature>
<proteinExistence type="evidence at transcript level"/>
<dbReference type="PANTHER" id="PTHR13407:SF0">
    <property type="entry name" value="FI05221P"/>
    <property type="match status" value="1"/>
</dbReference>
<dbReference type="GO" id="GO:0008270">
    <property type="term" value="F:zinc ion binding"/>
    <property type="evidence" value="ECO:0007669"/>
    <property type="project" value="UniProtKB-KW"/>
</dbReference>
<reference evidence="11" key="2">
    <citation type="journal article" date="2018" name="Biosci. Biotechnol. Biochem.">
        <title>Polysaccharide hydrolase of the hadal zone amphipods Hirondellea gigas.</title>
        <authorList>
            <person name="Kobayashi H."/>
            <person name="Nagahama T."/>
            <person name="Arai W."/>
            <person name="Sasagawa Y."/>
            <person name="Umeda M."/>
            <person name="Hayashi T."/>
            <person name="Nikaido I."/>
            <person name="Watanabe H."/>
            <person name="Oguri K."/>
            <person name="Kitazato H."/>
            <person name="Fujioka K."/>
            <person name="Kido Y."/>
            <person name="Takami H."/>
        </authorList>
    </citation>
    <scope>NUCLEOTIDE SEQUENCE</scope>
    <source>
        <tissue evidence="11">Whole body</tissue>
    </source>
</reference>
<keyword evidence="2 9" id="KW-0812">Transmembrane</keyword>
<dbReference type="SMART" id="SM00184">
    <property type="entry name" value="RING"/>
    <property type="match status" value="1"/>
</dbReference>
<dbReference type="InterPro" id="IPR040176">
    <property type="entry name" value="RNF121/RNF175"/>
</dbReference>
<evidence type="ECO:0000256" key="8">
    <source>
        <dbReference type="PROSITE-ProRule" id="PRU00175"/>
    </source>
</evidence>
<feature type="transmembrane region" description="Helical" evidence="9">
    <location>
        <begin position="161"/>
        <end position="181"/>
    </location>
</feature>
<evidence type="ECO:0000256" key="9">
    <source>
        <dbReference type="SAM" id="Phobius"/>
    </source>
</evidence>
<dbReference type="PANTHER" id="PTHR13407">
    <property type="entry name" value="RNF121 PROTEIN"/>
    <property type="match status" value="1"/>
</dbReference>
<evidence type="ECO:0000256" key="4">
    <source>
        <dbReference type="ARBA" id="ARBA00022771"/>
    </source>
</evidence>
<dbReference type="SUPFAM" id="SSF57850">
    <property type="entry name" value="RING/U-box"/>
    <property type="match status" value="1"/>
</dbReference>
<protein>
    <submittedName>
        <fullName evidence="11">RING finger protein 121-like</fullName>
    </submittedName>
</protein>
<dbReference type="GO" id="GO:0061630">
    <property type="term" value="F:ubiquitin protein ligase activity"/>
    <property type="evidence" value="ECO:0007669"/>
    <property type="project" value="TreeGrafter"/>
</dbReference>
<organism evidence="11">
    <name type="scientific">Hirondellea gigas</name>
    <dbReference type="NCBI Taxonomy" id="1518452"/>
    <lineage>
        <taxon>Eukaryota</taxon>
        <taxon>Metazoa</taxon>
        <taxon>Ecdysozoa</taxon>
        <taxon>Arthropoda</taxon>
        <taxon>Crustacea</taxon>
        <taxon>Multicrustacea</taxon>
        <taxon>Malacostraca</taxon>
        <taxon>Eumalacostraca</taxon>
        <taxon>Peracarida</taxon>
        <taxon>Amphipoda</taxon>
        <taxon>Amphilochidea</taxon>
        <taxon>Lysianassida</taxon>
        <taxon>Lysianassidira</taxon>
        <taxon>Lysianassoidea</taxon>
        <taxon>Lysianassidae</taxon>
        <taxon>Hirondellea</taxon>
    </lineage>
</organism>
<dbReference type="GO" id="GO:0036503">
    <property type="term" value="P:ERAD pathway"/>
    <property type="evidence" value="ECO:0007669"/>
    <property type="project" value="TreeGrafter"/>
</dbReference>
<accession>A0A2P2I8B3</accession>
<evidence type="ECO:0000313" key="12">
    <source>
        <dbReference type="EMBL" id="LAC24307.1"/>
    </source>
</evidence>
<dbReference type="GO" id="GO:0000139">
    <property type="term" value="C:Golgi membrane"/>
    <property type="evidence" value="ECO:0007669"/>
    <property type="project" value="TreeGrafter"/>
</dbReference>